<keyword evidence="3 8" id="KW-1134">Transmembrane beta strand</keyword>
<evidence type="ECO:0000256" key="5">
    <source>
        <dbReference type="ARBA" id="ARBA00023077"/>
    </source>
</evidence>
<keyword evidence="13" id="KW-0675">Receptor</keyword>
<reference evidence="14" key="1">
    <citation type="journal article" date="2019" name="Int. J. Syst. Evol. Microbiol.">
        <title>The Global Catalogue of Microorganisms (GCM) 10K type strain sequencing project: providing services to taxonomists for standard genome sequencing and annotation.</title>
        <authorList>
            <consortium name="The Broad Institute Genomics Platform"/>
            <consortium name="The Broad Institute Genome Sequencing Center for Infectious Disease"/>
            <person name="Wu L."/>
            <person name="Ma J."/>
        </authorList>
    </citation>
    <scope>NUCLEOTIDE SEQUENCE [LARGE SCALE GENOMIC DNA]</scope>
    <source>
        <strain evidence="14">CGMCC 1.12923</strain>
    </source>
</reference>
<evidence type="ECO:0000259" key="12">
    <source>
        <dbReference type="Pfam" id="PF07715"/>
    </source>
</evidence>
<dbReference type="InterPro" id="IPR010104">
    <property type="entry name" value="TonB_rcpt_bac"/>
</dbReference>
<keyword evidence="10" id="KW-0732">Signal</keyword>
<dbReference type="InterPro" id="IPR000531">
    <property type="entry name" value="Beta-barrel_TonB"/>
</dbReference>
<evidence type="ECO:0000256" key="3">
    <source>
        <dbReference type="ARBA" id="ARBA00022452"/>
    </source>
</evidence>
<keyword evidence="6 8" id="KW-0472">Membrane</keyword>
<dbReference type="NCBIfam" id="TIGR01782">
    <property type="entry name" value="TonB-Xanth-Caul"/>
    <property type="match status" value="1"/>
</dbReference>
<proteinExistence type="inferred from homology"/>
<keyword evidence="4 8" id="KW-0812">Transmembrane</keyword>
<dbReference type="Gene3D" id="2.170.130.10">
    <property type="entry name" value="TonB-dependent receptor, plug domain"/>
    <property type="match status" value="1"/>
</dbReference>
<dbReference type="PROSITE" id="PS52016">
    <property type="entry name" value="TONB_DEPENDENT_REC_3"/>
    <property type="match status" value="1"/>
</dbReference>
<dbReference type="PANTHER" id="PTHR40980">
    <property type="entry name" value="PLUG DOMAIN-CONTAINING PROTEIN"/>
    <property type="match status" value="1"/>
</dbReference>
<dbReference type="InterPro" id="IPR039426">
    <property type="entry name" value="TonB-dep_rcpt-like"/>
</dbReference>
<comment type="similarity">
    <text evidence="8 9">Belongs to the TonB-dependent receptor family.</text>
</comment>
<keyword evidence="7 8" id="KW-0998">Cell outer membrane</keyword>
<protein>
    <submittedName>
        <fullName evidence="13">TonB-dependent receptor</fullName>
    </submittedName>
</protein>
<evidence type="ECO:0000256" key="10">
    <source>
        <dbReference type="SAM" id="SignalP"/>
    </source>
</evidence>
<evidence type="ECO:0000259" key="11">
    <source>
        <dbReference type="Pfam" id="PF00593"/>
    </source>
</evidence>
<evidence type="ECO:0000256" key="2">
    <source>
        <dbReference type="ARBA" id="ARBA00022448"/>
    </source>
</evidence>
<keyword evidence="14" id="KW-1185">Reference proteome</keyword>
<dbReference type="PANTHER" id="PTHR40980:SF3">
    <property type="entry name" value="TONB-DEPENDENT RECEPTOR-LIKE BETA-BARREL DOMAIN-CONTAINING PROTEIN"/>
    <property type="match status" value="1"/>
</dbReference>
<evidence type="ECO:0000256" key="1">
    <source>
        <dbReference type="ARBA" id="ARBA00004571"/>
    </source>
</evidence>
<keyword evidence="5 9" id="KW-0798">TonB box</keyword>
<evidence type="ECO:0000256" key="6">
    <source>
        <dbReference type="ARBA" id="ARBA00023136"/>
    </source>
</evidence>
<dbReference type="EMBL" id="BMGJ01000001">
    <property type="protein sequence ID" value="GGD51832.1"/>
    <property type="molecule type" value="Genomic_DNA"/>
</dbReference>
<evidence type="ECO:0000256" key="4">
    <source>
        <dbReference type="ARBA" id="ARBA00022692"/>
    </source>
</evidence>
<evidence type="ECO:0000313" key="14">
    <source>
        <dbReference type="Proteomes" id="UP000614272"/>
    </source>
</evidence>
<evidence type="ECO:0000256" key="9">
    <source>
        <dbReference type="RuleBase" id="RU003357"/>
    </source>
</evidence>
<accession>A0ABQ1QYD4</accession>
<dbReference type="Proteomes" id="UP000614272">
    <property type="component" value="Unassembled WGS sequence"/>
</dbReference>
<feature type="signal peptide" evidence="10">
    <location>
        <begin position="1"/>
        <end position="22"/>
    </location>
</feature>
<evidence type="ECO:0000256" key="8">
    <source>
        <dbReference type="PROSITE-ProRule" id="PRU01360"/>
    </source>
</evidence>
<sequence length="950" mass="105180">MFRHTQIATAVVLALSSGTLSAQETTNSNDASSSQNVEVIEVSGIRASLNKALNVKRFSKEVIDSIVAEDIGKLPDNNVVESLQRVAGVQVTDRADGETNVVTIRGLTDVSTTVNGRTIFTASGRALALADIPSTLVSQIDVIKNRSASQFENGIAGQIDVHTFRPFDFDGERFSVSAKGSYLEEAEKTNPVVSALASNRWELDGGGEFGALLNVSYAETQYRSQSLTPGAQVVFMTENQPDGWMPLERVFNDDGRVAESPIWTPGLDRGLPTAPGSTIDINGEPTEYYLARDAMFMSDFTGKRERPAANLALQYSPNSRSEYTFEAMYNGFRNESFNSLNFAFVDWWGSLGELGNIADTFELYEGTNVIKSRTVRNPFTFGSGDYSTGKTDSYMYALGGDWELSDALSLKSELVYQKSEFESSFIAMRSNAGRYQVEADFSNDPGIVFADNPETPDVDESDLTDLTRSSMAEMYDSGERNEGSALTFTADGEYLTDGGFFQKLAFGVRYDDRDSTEYMREQNAAPCVDVNTTDAPEDANFDLANCQFSSYTGDGIAHINEGFLDGEAEAPRSWAVASGPYLMQNRDQFLGLYKLDSADPLLEEFNIQELNTAVYFTADFETEIAGKVLDGQVGARYVRVETDTEFVDQVEQTRTQGSTTTNELLPALSLRYHLNDDWLLRFAYGETLRMPNFGDLNPTILYNDDITGIGYGTANGGNADLMPTTSANLDLSLEWYFGESSATYLTLFQRDIEGLVIPFRNQITRDIEGYNTDTFILSQPDNASDGELRGIEFGLNYFPENLPGALDGLGIQAAYTYLDSEQTIPELNDRGEIIGTDTTDIFGVSDRSYNLTLVYDREEFDARLAYVWRSDFLNNNEAASFANPLAVYRDEQQSLDFQLNYNVSDELTVSFDATNLTGEMYQSRYGNSELHTLGNWLISRSFGLGVRYSF</sequence>
<gene>
    <name evidence="13" type="primary">cirA</name>
    <name evidence="13" type="ORF">GCM10011357_04660</name>
</gene>
<dbReference type="Gene3D" id="2.40.170.20">
    <property type="entry name" value="TonB-dependent receptor, beta-barrel domain"/>
    <property type="match status" value="1"/>
</dbReference>
<evidence type="ECO:0000313" key="13">
    <source>
        <dbReference type="EMBL" id="GGD51832.1"/>
    </source>
</evidence>
<evidence type="ECO:0000256" key="7">
    <source>
        <dbReference type="ARBA" id="ARBA00023237"/>
    </source>
</evidence>
<dbReference type="Pfam" id="PF00593">
    <property type="entry name" value="TonB_dep_Rec_b-barrel"/>
    <property type="match status" value="1"/>
</dbReference>
<dbReference type="RefSeq" id="WP_099034656.1">
    <property type="nucleotide sequence ID" value="NZ_BMGJ01000001.1"/>
</dbReference>
<feature type="chain" id="PRO_5045556544" evidence="10">
    <location>
        <begin position="23"/>
        <end position="950"/>
    </location>
</feature>
<name>A0ABQ1QYD4_9ALTE</name>
<organism evidence="13 14">
    <name type="scientific">Lacimicrobium alkaliphilum</name>
    <dbReference type="NCBI Taxonomy" id="1526571"/>
    <lineage>
        <taxon>Bacteria</taxon>
        <taxon>Pseudomonadati</taxon>
        <taxon>Pseudomonadota</taxon>
        <taxon>Gammaproteobacteria</taxon>
        <taxon>Alteromonadales</taxon>
        <taxon>Alteromonadaceae</taxon>
        <taxon>Lacimicrobium</taxon>
    </lineage>
</organism>
<feature type="domain" description="TonB-dependent receptor-like beta-barrel" evidence="11">
    <location>
        <begin position="453"/>
        <end position="916"/>
    </location>
</feature>
<dbReference type="InterPro" id="IPR012910">
    <property type="entry name" value="Plug_dom"/>
</dbReference>
<dbReference type="InterPro" id="IPR037066">
    <property type="entry name" value="Plug_dom_sf"/>
</dbReference>
<dbReference type="Pfam" id="PF07715">
    <property type="entry name" value="Plug"/>
    <property type="match status" value="1"/>
</dbReference>
<comment type="caution">
    <text evidence="13">The sequence shown here is derived from an EMBL/GenBank/DDBJ whole genome shotgun (WGS) entry which is preliminary data.</text>
</comment>
<comment type="subcellular location">
    <subcellularLocation>
        <location evidence="1 8">Cell outer membrane</location>
        <topology evidence="1 8">Multi-pass membrane protein</topology>
    </subcellularLocation>
</comment>
<dbReference type="SUPFAM" id="SSF56935">
    <property type="entry name" value="Porins"/>
    <property type="match status" value="1"/>
</dbReference>
<feature type="domain" description="TonB-dependent receptor plug" evidence="12">
    <location>
        <begin position="61"/>
        <end position="156"/>
    </location>
</feature>
<dbReference type="InterPro" id="IPR036942">
    <property type="entry name" value="Beta-barrel_TonB_sf"/>
</dbReference>
<keyword evidence="2 8" id="KW-0813">Transport</keyword>